<proteinExistence type="predicted"/>
<protein>
    <submittedName>
        <fullName evidence="1">Uncharacterized protein</fullName>
    </submittedName>
</protein>
<organism evidence="1">
    <name type="scientific">Arcella intermedia</name>
    <dbReference type="NCBI Taxonomy" id="1963864"/>
    <lineage>
        <taxon>Eukaryota</taxon>
        <taxon>Amoebozoa</taxon>
        <taxon>Tubulinea</taxon>
        <taxon>Elardia</taxon>
        <taxon>Arcellinida</taxon>
        <taxon>Sphaerothecina</taxon>
        <taxon>Arcellidae</taxon>
        <taxon>Arcella</taxon>
    </lineage>
</organism>
<evidence type="ECO:0000313" key="1">
    <source>
        <dbReference type="EMBL" id="NDV41567.1"/>
    </source>
</evidence>
<reference evidence="1" key="1">
    <citation type="journal article" date="2020" name="J. Eukaryot. Microbiol.">
        <title>De novo Sequencing, Assembly and Annotation of the Transcriptome for the Free-Living Testate Amoeba Arcella intermedia.</title>
        <authorList>
            <person name="Ribeiro G.M."/>
            <person name="Porfirio-Sousa A.L."/>
            <person name="Maurer-Alcala X.X."/>
            <person name="Katz L.A."/>
            <person name="Lahr D.J.G."/>
        </authorList>
    </citation>
    <scope>NUCLEOTIDE SEQUENCE</scope>
</reference>
<accession>A0A6B2LXE0</accession>
<sequence>MHKSGTLLVMKGSDKFPQPITEELQGWYSCMTSLQGKASKT</sequence>
<dbReference type="AlphaFoldDB" id="A0A6B2LXE0"/>
<dbReference type="EMBL" id="GIBP01012598">
    <property type="protein sequence ID" value="NDV41567.1"/>
    <property type="molecule type" value="Transcribed_RNA"/>
</dbReference>
<name>A0A6B2LXE0_9EUKA</name>